<dbReference type="Pfam" id="PF00675">
    <property type="entry name" value="Peptidase_M16"/>
    <property type="match status" value="1"/>
</dbReference>
<dbReference type="GO" id="GO:0004222">
    <property type="term" value="F:metalloendopeptidase activity"/>
    <property type="evidence" value="ECO:0007669"/>
    <property type="project" value="InterPro"/>
</dbReference>
<evidence type="ECO:0000259" key="6">
    <source>
        <dbReference type="Pfam" id="PF05193"/>
    </source>
</evidence>
<dbReference type="Pfam" id="PF05193">
    <property type="entry name" value="Peptidase_M16_C"/>
    <property type="match status" value="1"/>
</dbReference>
<keyword evidence="3" id="KW-0645">Protease</keyword>
<evidence type="ECO:0000256" key="2">
    <source>
        <dbReference type="ARBA" id="ARBA00007261"/>
    </source>
</evidence>
<evidence type="ECO:0000256" key="3">
    <source>
        <dbReference type="ARBA" id="ARBA00023049"/>
    </source>
</evidence>
<evidence type="ECO:0000256" key="1">
    <source>
        <dbReference type="ARBA" id="ARBA00001947"/>
    </source>
</evidence>
<dbReference type="EMBL" id="QRDW01000007">
    <property type="protein sequence ID" value="RED48640.1"/>
    <property type="molecule type" value="Genomic_DNA"/>
</dbReference>
<feature type="domain" description="Peptidase M16 C-terminal" evidence="6">
    <location>
        <begin position="168"/>
        <end position="339"/>
    </location>
</feature>
<evidence type="ECO:0000259" key="5">
    <source>
        <dbReference type="Pfam" id="PF00675"/>
    </source>
</evidence>
<gene>
    <name evidence="7" type="ORF">DFP90_107144</name>
</gene>
<reference evidence="7 8" key="1">
    <citation type="submission" date="2018-07" db="EMBL/GenBank/DDBJ databases">
        <title>Genomic Encyclopedia of Type Strains, Phase III (KMG-III): the genomes of soil and plant-associated and newly described type strains.</title>
        <authorList>
            <person name="Whitman W."/>
        </authorList>
    </citation>
    <scope>NUCLEOTIDE SEQUENCE [LARGE SCALE GENOMIC DNA]</scope>
    <source>
        <strain evidence="7 8">CECT 8488</strain>
    </source>
</reference>
<feature type="domain" description="Peptidase M16 N-terminal" evidence="5">
    <location>
        <begin position="14"/>
        <end position="161"/>
    </location>
</feature>
<name>A0A3D9HGP7_9PROT</name>
<dbReference type="PANTHER" id="PTHR11851:SF49">
    <property type="entry name" value="MITOCHONDRIAL-PROCESSING PEPTIDASE SUBUNIT ALPHA"/>
    <property type="match status" value="1"/>
</dbReference>
<evidence type="ECO:0000256" key="4">
    <source>
        <dbReference type="RuleBase" id="RU004447"/>
    </source>
</evidence>
<comment type="similarity">
    <text evidence="2 4">Belongs to the peptidase M16 family.</text>
</comment>
<dbReference type="RefSeq" id="WP_115937584.1">
    <property type="nucleotide sequence ID" value="NZ_QRDW01000007.1"/>
</dbReference>
<keyword evidence="8" id="KW-1185">Reference proteome</keyword>
<sequence>MTQVRTSTLSNGLRVITDRMDSVESVCIGVWVGTGSRAETAPINGTAHFLEHMAFKGTTRRSALDIAMEVEAVGGHFNAYTSRENTAYYMKVLRGDVGLAVDILGDILQNPSFIEAEFERERGVILQEIGQSLDTPDDIIFDYFQETAFPDQAIGRPILGTAPLIRDFQRQTLIDFMKARYQARNMVLVASGAVDHDMIVAQAEEAFANLTNDPVPEIDKGRYQGGDFRKERDCEQVHLLLGFDGVTYGGPDHFDAHMLSTLLGDGMSSRLFQEVREKRGLVYSIYSFSSAFSDCGLFGIYAGTGEEEVRELIPVVCDVLSSLPEDLTEEEISRARAQLKSSLLMGLESTSGRADQLGTQMLSYGRALSMDEIITKIDACTRDSVASLAGRLFRGTPTLAATGPLSHLESHDQLTARL</sequence>
<dbReference type="SUPFAM" id="SSF63411">
    <property type="entry name" value="LuxS/MPP-like metallohydrolase"/>
    <property type="match status" value="2"/>
</dbReference>
<keyword evidence="3" id="KW-0378">Hydrolase</keyword>
<dbReference type="GO" id="GO:0006508">
    <property type="term" value="P:proteolysis"/>
    <property type="evidence" value="ECO:0007669"/>
    <property type="project" value="InterPro"/>
</dbReference>
<dbReference type="FunFam" id="3.30.830.10:FF:000008">
    <property type="entry name" value="Mitochondrial-processing peptidase subunit beta"/>
    <property type="match status" value="1"/>
</dbReference>
<dbReference type="AlphaFoldDB" id="A0A3D9HGP7"/>
<keyword evidence="3" id="KW-0482">Metalloprotease</keyword>
<evidence type="ECO:0000313" key="8">
    <source>
        <dbReference type="Proteomes" id="UP000256845"/>
    </source>
</evidence>
<protein>
    <submittedName>
        <fullName evidence="7">Putative Zn-dependent peptidase</fullName>
    </submittedName>
</protein>
<comment type="caution">
    <text evidence="7">The sequence shown here is derived from an EMBL/GenBank/DDBJ whole genome shotgun (WGS) entry which is preliminary data.</text>
</comment>
<dbReference type="PROSITE" id="PS00143">
    <property type="entry name" value="INSULINASE"/>
    <property type="match status" value="1"/>
</dbReference>
<dbReference type="InterPro" id="IPR001431">
    <property type="entry name" value="Pept_M16_Zn_BS"/>
</dbReference>
<dbReference type="Proteomes" id="UP000256845">
    <property type="component" value="Unassembled WGS sequence"/>
</dbReference>
<comment type="cofactor">
    <cofactor evidence="1">
        <name>Zn(2+)</name>
        <dbReference type="ChEBI" id="CHEBI:29105"/>
    </cofactor>
</comment>
<organism evidence="7 8">
    <name type="scientific">Aestuariispira insulae</name>
    <dbReference type="NCBI Taxonomy" id="1461337"/>
    <lineage>
        <taxon>Bacteria</taxon>
        <taxon>Pseudomonadati</taxon>
        <taxon>Pseudomonadota</taxon>
        <taxon>Alphaproteobacteria</taxon>
        <taxon>Rhodospirillales</taxon>
        <taxon>Kiloniellaceae</taxon>
        <taxon>Aestuariispira</taxon>
    </lineage>
</organism>
<proteinExistence type="inferred from homology"/>
<dbReference type="OrthoDB" id="9811314at2"/>
<dbReference type="InterPro" id="IPR011249">
    <property type="entry name" value="Metalloenz_LuxS/M16"/>
</dbReference>
<dbReference type="InterPro" id="IPR050361">
    <property type="entry name" value="MPP/UQCRC_Complex"/>
</dbReference>
<evidence type="ECO:0000313" key="7">
    <source>
        <dbReference type="EMBL" id="RED48640.1"/>
    </source>
</evidence>
<dbReference type="GO" id="GO:0046872">
    <property type="term" value="F:metal ion binding"/>
    <property type="evidence" value="ECO:0007669"/>
    <property type="project" value="InterPro"/>
</dbReference>
<dbReference type="InterPro" id="IPR007863">
    <property type="entry name" value="Peptidase_M16_C"/>
</dbReference>
<accession>A0A3D9HGP7</accession>
<dbReference type="Gene3D" id="3.30.830.10">
    <property type="entry name" value="Metalloenzyme, LuxS/M16 peptidase-like"/>
    <property type="match status" value="2"/>
</dbReference>
<dbReference type="PANTHER" id="PTHR11851">
    <property type="entry name" value="METALLOPROTEASE"/>
    <property type="match status" value="1"/>
</dbReference>
<dbReference type="InterPro" id="IPR011765">
    <property type="entry name" value="Pept_M16_N"/>
</dbReference>